<comment type="caution">
    <text evidence="8">The sequence shown here is derived from an EMBL/GenBank/DDBJ whole genome shotgun (WGS) entry which is preliminary data.</text>
</comment>
<keyword evidence="4" id="KW-0443">Lipid metabolism</keyword>
<dbReference type="NCBIfam" id="NF006020">
    <property type="entry name" value="PRK08162.1"/>
    <property type="match status" value="1"/>
</dbReference>
<keyword evidence="3" id="KW-0276">Fatty acid metabolism</keyword>
<dbReference type="RefSeq" id="WP_216965491.1">
    <property type="nucleotide sequence ID" value="NZ_JAHOPB010000002.1"/>
</dbReference>
<organism evidence="8 9">
    <name type="scientific">Reyranella humidisoli</name>
    <dbReference type="NCBI Taxonomy" id="2849149"/>
    <lineage>
        <taxon>Bacteria</taxon>
        <taxon>Pseudomonadati</taxon>
        <taxon>Pseudomonadota</taxon>
        <taxon>Alphaproteobacteria</taxon>
        <taxon>Hyphomicrobiales</taxon>
        <taxon>Reyranellaceae</taxon>
        <taxon>Reyranella</taxon>
    </lineage>
</organism>
<dbReference type="InterPro" id="IPR025110">
    <property type="entry name" value="AMP-bd_C"/>
</dbReference>
<feature type="domain" description="AMP-dependent synthetase/ligase" evidence="6">
    <location>
        <begin position="121"/>
        <end position="498"/>
    </location>
</feature>
<evidence type="ECO:0000256" key="1">
    <source>
        <dbReference type="ARBA" id="ARBA00006432"/>
    </source>
</evidence>
<sequence length="635" mass="69401">MAKRKSGRGSSTSKRPVKRKAAAKTKKPAGRAAKKAAPKKAAPKKAASPKKVAAPRKVPASKPLARPGQRRPVKSRTSVTRLAPPRPVSHKTALAAHNIYERDLDKTPANHAALTPLQFIERTASVYPDHVALIHGERRQTWAETYARCRRLASALARVGIGVGDTVAIMAPNIPEMYEAHFGVPMTGGVLNSLNTRLDAAMVAFILDHSETKVLLVDREYHRVVTEALAIAKVQPLVVDIDDPECDDRAQIGDTTWEEFIADGDPDFAWAYPSDEWNAITLNYTSGTTGNPKGVVYSHRGATLSSYGNATQWPIGLHPVYLWTLPMFHCNGWCFPWTLALVAGTSVCLRRPAAKPIFDALADHDVSHMCGAPIIMQLIIGATPAERRPLKRKVEFMTAASPPPAAVLEALEKQNFRVTHVYGLTEVYGPATICSWHENWDELPAHDRARLKARQGVRYAAEDGVTVMDPRTMKEVPRDGATMGEVMFRGNLTMKGYLKNPAATRDAFAGGWFHSGDLGVMHEDGYIELRDRSKDIIISGGENISTIEVEGVIIAHPAVANAAVVAKPDEKWGETPCAFVMLKPGATATAQDIIAHCRANLAGYKCPRHVVFRDLPMTSTGKVQKFVLREWAKAA</sequence>
<evidence type="ECO:0000259" key="6">
    <source>
        <dbReference type="Pfam" id="PF00501"/>
    </source>
</evidence>
<accession>A0ABS6IPR0</accession>
<dbReference type="PANTHER" id="PTHR43859">
    <property type="entry name" value="ACYL-ACTIVATING ENZYME"/>
    <property type="match status" value="1"/>
</dbReference>
<dbReference type="PROSITE" id="PS00455">
    <property type="entry name" value="AMP_BINDING"/>
    <property type="match status" value="1"/>
</dbReference>
<evidence type="ECO:0000259" key="7">
    <source>
        <dbReference type="Pfam" id="PF13193"/>
    </source>
</evidence>
<name>A0ABS6IPR0_9HYPH</name>
<gene>
    <name evidence="8" type="ORF">KQ910_22625</name>
</gene>
<feature type="compositionally biased region" description="Low complexity" evidence="5">
    <location>
        <begin position="44"/>
        <end position="63"/>
    </location>
</feature>
<dbReference type="CDD" id="cd12118">
    <property type="entry name" value="ttLC_FACS_AEE21_like"/>
    <property type="match status" value="1"/>
</dbReference>
<feature type="compositionally biased region" description="Basic residues" evidence="5">
    <location>
        <begin position="15"/>
        <end position="43"/>
    </location>
</feature>
<dbReference type="Pfam" id="PF13193">
    <property type="entry name" value="AMP-binding_C"/>
    <property type="match status" value="1"/>
</dbReference>
<evidence type="ECO:0000256" key="2">
    <source>
        <dbReference type="ARBA" id="ARBA00022598"/>
    </source>
</evidence>
<feature type="domain" description="AMP-binding enzyme C-terminal" evidence="7">
    <location>
        <begin position="548"/>
        <end position="622"/>
    </location>
</feature>
<evidence type="ECO:0000256" key="4">
    <source>
        <dbReference type="ARBA" id="ARBA00023098"/>
    </source>
</evidence>
<comment type="similarity">
    <text evidence="1">Belongs to the ATP-dependent AMP-binding enzyme family.</text>
</comment>
<dbReference type="InterPro" id="IPR020845">
    <property type="entry name" value="AMP-binding_CS"/>
</dbReference>
<protein>
    <submittedName>
        <fullName evidence="8">Acyl-CoA synthetase</fullName>
    </submittedName>
</protein>
<dbReference type="PANTHER" id="PTHR43859:SF4">
    <property type="entry name" value="BUTANOATE--COA LIGASE AAE1-RELATED"/>
    <property type="match status" value="1"/>
</dbReference>
<evidence type="ECO:0000256" key="3">
    <source>
        <dbReference type="ARBA" id="ARBA00022832"/>
    </source>
</evidence>
<dbReference type="Proteomes" id="UP000727907">
    <property type="component" value="Unassembled WGS sequence"/>
</dbReference>
<feature type="region of interest" description="Disordered" evidence="5">
    <location>
        <begin position="1"/>
        <end position="90"/>
    </location>
</feature>
<evidence type="ECO:0000313" key="9">
    <source>
        <dbReference type="Proteomes" id="UP000727907"/>
    </source>
</evidence>
<evidence type="ECO:0000256" key="5">
    <source>
        <dbReference type="SAM" id="MobiDB-lite"/>
    </source>
</evidence>
<dbReference type="Pfam" id="PF00501">
    <property type="entry name" value="AMP-binding"/>
    <property type="match status" value="1"/>
</dbReference>
<reference evidence="8 9" key="1">
    <citation type="submission" date="2021-06" db="EMBL/GenBank/DDBJ databases">
        <authorList>
            <person name="Lee D.H."/>
        </authorList>
    </citation>
    <scope>NUCLEOTIDE SEQUENCE [LARGE SCALE GENOMIC DNA]</scope>
    <source>
        <strain evidence="8 9">MMS21-HV4-11</strain>
    </source>
</reference>
<keyword evidence="2" id="KW-0436">Ligase</keyword>
<evidence type="ECO:0000313" key="8">
    <source>
        <dbReference type="EMBL" id="MBU8876586.1"/>
    </source>
</evidence>
<proteinExistence type="inferred from homology"/>
<keyword evidence="9" id="KW-1185">Reference proteome</keyword>
<dbReference type="InterPro" id="IPR000873">
    <property type="entry name" value="AMP-dep_synth/lig_dom"/>
</dbReference>
<dbReference type="EMBL" id="JAHOPB010000002">
    <property type="protein sequence ID" value="MBU8876586.1"/>
    <property type="molecule type" value="Genomic_DNA"/>
</dbReference>